<dbReference type="PANTHER" id="PTHR40661">
    <property type="match status" value="1"/>
</dbReference>
<dbReference type="Proteomes" id="UP000766595">
    <property type="component" value="Unassembled WGS sequence"/>
</dbReference>
<evidence type="ECO:0000259" key="4">
    <source>
        <dbReference type="PROSITE" id="PS50943"/>
    </source>
</evidence>
<accession>A0A947DA84</accession>
<dbReference type="EMBL" id="JAHHZF010000008">
    <property type="protein sequence ID" value="MBT9291322.1"/>
    <property type="molecule type" value="Genomic_DNA"/>
</dbReference>
<dbReference type="SUPFAM" id="SSF47413">
    <property type="entry name" value="lambda repressor-like DNA-binding domains"/>
    <property type="match status" value="1"/>
</dbReference>
<dbReference type="Gene3D" id="2.10.109.10">
    <property type="entry name" value="Umud Fragment, subunit A"/>
    <property type="match status" value="1"/>
</dbReference>
<evidence type="ECO:0000256" key="2">
    <source>
        <dbReference type="ARBA" id="ARBA00023125"/>
    </source>
</evidence>
<organism evidence="5 6">
    <name type="scientific">Prosthecodimorpha staleyi</name>
    <dbReference type="NCBI Taxonomy" id="2840188"/>
    <lineage>
        <taxon>Bacteria</taxon>
        <taxon>Pseudomonadati</taxon>
        <taxon>Pseudomonadota</taxon>
        <taxon>Alphaproteobacteria</taxon>
        <taxon>Hyphomicrobiales</taxon>
        <taxon>Ancalomicrobiaceae</taxon>
        <taxon>Prosthecodimorpha</taxon>
    </lineage>
</organism>
<dbReference type="InterPro" id="IPR010982">
    <property type="entry name" value="Lambda_DNA-bd_dom_sf"/>
</dbReference>
<name>A0A947DA84_9HYPH</name>
<keyword evidence="3" id="KW-0804">Transcription</keyword>
<keyword evidence="1" id="KW-0805">Transcription regulation</keyword>
<reference evidence="5 6" key="1">
    <citation type="submission" date="2021-06" db="EMBL/GenBank/DDBJ databases">
        <authorList>
            <person name="Grouzdev D.S."/>
            <person name="Koziaeva V."/>
        </authorList>
    </citation>
    <scope>NUCLEOTIDE SEQUENCE [LARGE SCALE GENOMIC DNA]</scope>
    <source>
        <strain evidence="5 6">22</strain>
    </source>
</reference>
<evidence type="ECO:0000256" key="3">
    <source>
        <dbReference type="ARBA" id="ARBA00023163"/>
    </source>
</evidence>
<dbReference type="CDD" id="cd06529">
    <property type="entry name" value="S24_LexA-like"/>
    <property type="match status" value="1"/>
</dbReference>
<dbReference type="CDD" id="cd00093">
    <property type="entry name" value="HTH_XRE"/>
    <property type="match status" value="1"/>
</dbReference>
<dbReference type="InterPro" id="IPR001387">
    <property type="entry name" value="Cro/C1-type_HTH"/>
</dbReference>
<dbReference type="InterPro" id="IPR039418">
    <property type="entry name" value="LexA-like"/>
</dbReference>
<dbReference type="PANTHER" id="PTHR40661:SF3">
    <property type="entry name" value="FELS-1 PROPHAGE TRANSCRIPTIONAL REGULATOR"/>
    <property type="match status" value="1"/>
</dbReference>
<proteinExistence type="predicted"/>
<dbReference type="AlphaFoldDB" id="A0A947DA84"/>
<keyword evidence="6" id="KW-1185">Reference proteome</keyword>
<dbReference type="InterPro" id="IPR015927">
    <property type="entry name" value="Peptidase_S24_S26A/B/C"/>
</dbReference>
<dbReference type="Pfam" id="PF01381">
    <property type="entry name" value="HTH_3"/>
    <property type="match status" value="1"/>
</dbReference>
<evidence type="ECO:0000256" key="1">
    <source>
        <dbReference type="ARBA" id="ARBA00023015"/>
    </source>
</evidence>
<dbReference type="PROSITE" id="PS50943">
    <property type="entry name" value="HTH_CROC1"/>
    <property type="match status" value="1"/>
</dbReference>
<keyword evidence="2" id="KW-0238">DNA-binding</keyword>
<gene>
    <name evidence="5" type="ORF">KL771_17780</name>
</gene>
<dbReference type="InterPro" id="IPR036286">
    <property type="entry name" value="LexA/Signal_pep-like_sf"/>
</dbReference>
<dbReference type="Gene3D" id="1.10.260.40">
    <property type="entry name" value="lambda repressor-like DNA-binding domains"/>
    <property type="match status" value="1"/>
</dbReference>
<feature type="domain" description="HTH cro/C1-type" evidence="4">
    <location>
        <begin position="8"/>
        <end position="52"/>
    </location>
</feature>
<evidence type="ECO:0000313" key="6">
    <source>
        <dbReference type="Proteomes" id="UP000766595"/>
    </source>
</evidence>
<dbReference type="Pfam" id="PF00717">
    <property type="entry name" value="Peptidase_S24"/>
    <property type="match status" value="1"/>
</dbReference>
<dbReference type="SUPFAM" id="SSF51306">
    <property type="entry name" value="LexA/Signal peptidase"/>
    <property type="match status" value="1"/>
</dbReference>
<protein>
    <submittedName>
        <fullName evidence="5">Helix-turn-helix domain-containing protein</fullName>
    </submittedName>
</protein>
<evidence type="ECO:0000313" key="5">
    <source>
        <dbReference type="EMBL" id="MBT9291322.1"/>
    </source>
</evidence>
<sequence>MEQRSIKSVSEFARLCGVEESSMRQYLQGKTLPSFQNLVAIHEATGTPIDWLVTGKGSDKYAKTSTETSGSSGVGLSIPIQRLSIRASAGAGGAVMDDNADFVSVPWAIVDQIGLKPDQMRLLQGHGGSMEPTIGDGDLLLVDVRKDTRAQPADGKIYVFALGDDVYVKRLLKTPRGWSMRSDNRDLYPSDELIPPDEPFRIFGRVRWTGRQL</sequence>
<dbReference type="GO" id="GO:0003677">
    <property type="term" value="F:DNA binding"/>
    <property type="evidence" value="ECO:0007669"/>
    <property type="project" value="UniProtKB-KW"/>
</dbReference>
<comment type="caution">
    <text evidence="5">The sequence shown here is derived from an EMBL/GenBank/DDBJ whole genome shotgun (WGS) entry which is preliminary data.</text>
</comment>